<name>U5L5W6_9BACI</name>
<sequence>MQGKYVTNRSISHPRLAKYYSSGMLITFIGFLLNESGVVAHLTFSLNTFIILFLLLPCFYTYIMVFSDFNEAASRVKLILGVVTMIGVVMGLFVCGFLFGVEAEWFR</sequence>
<dbReference type="Proteomes" id="UP000017805">
    <property type="component" value="Chromosome"/>
</dbReference>
<dbReference type="AlphaFoldDB" id="U5L5W6"/>
<accession>U5L5W6</accession>
<feature type="transmembrane region" description="Helical" evidence="1">
    <location>
        <begin position="46"/>
        <end position="66"/>
    </location>
</feature>
<keyword evidence="1" id="KW-1133">Transmembrane helix</keyword>
<feature type="transmembrane region" description="Helical" evidence="1">
    <location>
        <begin position="78"/>
        <end position="101"/>
    </location>
</feature>
<evidence type="ECO:0000256" key="1">
    <source>
        <dbReference type="SAM" id="Phobius"/>
    </source>
</evidence>
<dbReference type="PATRIC" id="fig|1367477.3.peg.770"/>
<keyword evidence="1" id="KW-0472">Membrane</keyword>
<keyword evidence="1" id="KW-0812">Transmembrane</keyword>
<evidence type="ECO:0000313" key="2">
    <source>
        <dbReference type="EMBL" id="AGX02790.1"/>
    </source>
</evidence>
<dbReference type="STRING" id="1367477.N288_04165"/>
<dbReference type="KEGG" id="bif:N288_04165"/>
<dbReference type="HOGENOM" id="CLU_2204751_0_0_9"/>
<feature type="transmembrane region" description="Helical" evidence="1">
    <location>
        <begin position="20"/>
        <end position="40"/>
    </location>
</feature>
<organism evidence="2 3">
    <name type="scientific">Bacillus infantis NRRL B-14911</name>
    <dbReference type="NCBI Taxonomy" id="1367477"/>
    <lineage>
        <taxon>Bacteria</taxon>
        <taxon>Bacillati</taxon>
        <taxon>Bacillota</taxon>
        <taxon>Bacilli</taxon>
        <taxon>Bacillales</taxon>
        <taxon>Bacillaceae</taxon>
        <taxon>Bacillus</taxon>
    </lineage>
</organism>
<gene>
    <name evidence="2" type="ORF">N288_04165</name>
</gene>
<protein>
    <submittedName>
        <fullName evidence="2">Uncharacterized protein</fullName>
    </submittedName>
</protein>
<keyword evidence="3" id="KW-1185">Reference proteome</keyword>
<dbReference type="EMBL" id="CP006643">
    <property type="protein sequence ID" value="AGX02790.1"/>
    <property type="molecule type" value="Genomic_DNA"/>
</dbReference>
<reference evidence="2 3" key="1">
    <citation type="submission" date="2013-07" db="EMBL/GenBank/DDBJ databases">
        <title>Complete genome sequence of Bacillus infantis NRRL B-14911 that has potential to induce cardiac disease by antigenic mimicry.</title>
        <authorList>
            <person name="Massilamany C."/>
            <person name="Smith T.P.L."/>
            <person name="Loy J.D."/>
            <person name="Barletta R."/>
            <person name="Reddy J."/>
        </authorList>
    </citation>
    <scope>NUCLEOTIDE SEQUENCE [LARGE SCALE GENOMIC DNA]</scope>
    <source>
        <strain evidence="2 3">NRRL B-14911</strain>
    </source>
</reference>
<evidence type="ECO:0000313" key="3">
    <source>
        <dbReference type="Proteomes" id="UP000017805"/>
    </source>
</evidence>
<proteinExistence type="predicted"/>